<dbReference type="AlphaFoldDB" id="A0A397F041"/>
<dbReference type="PROSITE" id="PS50235">
    <property type="entry name" value="USP_3"/>
    <property type="match status" value="1"/>
</dbReference>
<proteinExistence type="inferred from homology"/>
<evidence type="ECO:0000256" key="1">
    <source>
        <dbReference type="ARBA" id="ARBA00000707"/>
    </source>
</evidence>
<evidence type="ECO:0000313" key="11">
    <source>
        <dbReference type="EMBL" id="RHY42095.1"/>
    </source>
</evidence>
<dbReference type="InterPro" id="IPR028889">
    <property type="entry name" value="USP"/>
</dbReference>
<evidence type="ECO:0000256" key="5">
    <source>
        <dbReference type="ARBA" id="ARBA00022670"/>
    </source>
</evidence>
<sequence>MLRTPLDDDTSIHNNGNAAVRPCGLRNLGATCYVNSMVQCLFMNLSFRRAVHEWEPKETQRVSPVLLAQMQALQRLFAHMQLGIQSYADPQEFASTLELNNVEFTKLLLTHLQYIFVYSKHRAHWNHIDSHFRGSMHYVTTCGRCNARSSRSSSFFELVCPYSSIFL</sequence>
<dbReference type="Pfam" id="PF00443">
    <property type="entry name" value="UCH"/>
    <property type="match status" value="1"/>
</dbReference>
<dbReference type="PANTHER" id="PTHR24006">
    <property type="entry name" value="UBIQUITIN CARBOXYL-TERMINAL HYDROLASE"/>
    <property type="match status" value="1"/>
</dbReference>
<dbReference type="PROSITE" id="PS00972">
    <property type="entry name" value="USP_1"/>
    <property type="match status" value="1"/>
</dbReference>
<gene>
    <name evidence="12" type="ORF">DYB26_006478</name>
    <name evidence="13" type="ORF">DYB31_013158</name>
    <name evidence="11" type="ORF">DYB38_006528</name>
</gene>
<dbReference type="Proteomes" id="UP000286510">
    <property type="component" value="Unassembled WGS sequence"/>
</dbReference>
<dbReference type="Proteomes" id="UP000266196">
    <property type="component" value="Unassembled WGS sequence"/>
</dbReference>
<evidence type="ECO:0000256" key="3">
    <source>
        <dbReference type="ARBA" id="ARBA00009085"/>
    </source>
</evidence>
<accession>A0A397F041</accession>
<dbReference type="EC" id="3.4.19.12" evidence="4"/>
<dbReference type="GO" id="GO:0005634">
    <property type="term" value="C:nucleus"/>
    <property type="evidence" value="ECO:0007669"/>
    <property type="project" value="UniProtKB-SubCell"/>
</dbReference>
<dbReference type="InterPro" id="IPR018200">
    <property type="entry name" value="USP_CS"/>
</dbReference>
<dbReference type="GO" id="GO:0005829">
    <property type="term" value="C:cytosol"/>
    <property type="evidence" value="ECO:0007669"/>
    <property type="project" value="TreeGrafter"/>
</dbReference>
<evidence type="ECO:0000256" key="8">
    <source>
        <dbReference type="ARBA" id="ARBA00022807"/>
    </source>
</evidence>
<evidence type="ECO:0000313" key="15">
    <source>
        <dbReference type="Proteomes" id="UP000266196"/>
    </source>
</evidence>
<dbReference type="SUPFAM" id="SSF54001">
    <property type="entry name" value="Cysteine proteinases"/>
    <property type="match status" value="1"/>
</dbReference>
<evidence type="ECO:0000313" key="14">
    <source>
        <dbReference type="Proteomes" id="UP000265716"/>
    </source>
</evidence>
<evidence type="ECO:0000259" key="10">
    <source>
        <dbReference type="PROSITE" id="PS50235"/>
    </source>
</evidence>
<dbReference type="EMBL" id="QUTF01024882">
    <property type="protein sequence ID" value="RHY84339.1"/>
    <property type="molecule type" value="Genomic_DNA"/>
</dbReference>
<dbReference type="GO" id="GO:0006508">
    <property type="term" value="P:proteolysis"/>
    <property type="evidence" value="ECO:0007669"/>
    <property type="project" value="UniProtKB-KW"/>
</dbReference>
<dbReference type="GO" id="GO:0016579">
    <property type="term" value="P:protein deubiquitination"/>
    <property type="evidence" value="ECO:0007669"/>
    <property type="project" value="InterPro"/>
</dbReference>
<evidence type="ECO:0000313" key="12">
    <source>
        <dbReference type="EMBL" id="RHY84339.1"/>
    </source>
</evidence>
<evidence type="ECO:0000256" key="2">
    <source>
        <dbReference type="ARBA" id="ARBA00004123"/>
    </source>
</evidence>
<keyword evidence="7" id="KW-0378">Hydrolase</keyword>
<dbReference type="EMBL" id="QUTC01009021">
    <property type="protein sequence ID" value="RHY42095.1"/>
    <property type="molecule type" value="Genomic_DNA"/>
</dbReference>
<keyword evidence="5" id="KW-0645">Protease</keyword>
<name>A0A397F041_APHAT</name>
<comment type="catalytic activity">
    <reaction evidence="1">
        <text>Thiol-dependent hydrolysis of ester, thioester, amide, peptide and isopeptide bonds formed by the C-terminal Gly of ubiquitin (a 76-residue protein attached to proteins as an intracellular targeting signal).</text>
        <dbReference type="EC" id="3.4.19.12"/>
    </reaction>
</comment>
<dbReference type="Proteomes" id="UP000265716">
    <property type="component" value="Unassembled WGS sequence"/>
</dbReference>
<keyword evidence="6" id="KW-0833">Ubl conjugation pathway</keyword>
<dbReference type="PANTHER" id="PTHR24006:SF722">
    <property type="entry name" value="UBIQUITIN CARBOXYL-TERMINAL HYDROLASE 48"/>
    <property type="match status" value="1"/>
</dbReference>
<evidence type="ECO:0000256" key="9">
    <source>
        <dbReference type="ARBA" id="ARBA00023242"/>
    </source>
</evidence>
<dbReference type="EMBL" id="QUTE01013652">
    <property type="protein sequence ID" value="RHZ04098.1"/>
    <property type="molecule type" value="Genomic_DNA"/>
</dbReference>
<keyword evidence="9" id="KW-0539">Nucleus</keyword>
<dbReference type="InterPro" id="IPR038765">
    <property type="entry name" value="Papain-like_cys_pep_sf"/>
</dbReference>
<comment type="similarity">
    <text evidence="3">Belongs to the peptidase C19 family.</text>
</comment>
<dbReference type="GO" id="GO:0004843">
    <property type="term" value="F:cysteine-type deubiquitinase activity"/>
    <property type="evidence" value="ECO:0007669"/>
    <property type="project" value="UniProtKB-EC"/>
</dbReference>
<dbReference type="Gene3D" id="3.90.70.10">
    <property type="entry name" value="Cysteine proteinases"/>
    <property type="match status" value="1"/>
</dbReference>
<comment type="subcellular location">
    <subcellularLocation>
        <location evidence="2">Nucleus</location>
    </subcellularLocation>
</comment>
<dbReference type="InterPro" id="IPR050164">
    <property type="entry name" value="Peptidase_C19"/>
</dbReference>
<evidence type="ECO:0000313" key="16">
    <source>
        <dbReference type="Proteomes" id="UP000286510"/>
    </source>
</evidence>
<organism evidence="13 15">
    <name type="scientific">Aphanomyces astaci</name>
    <name type="common">Crayfish plague agent</name>
    <dbReference type="NCBI Taxonomy" id="112090"/>
    <lineage>
        <taxon>Eukaryota</taxon>
        <taxon>Sar</taxon>
        <taxon>Stramenopiles</taxon>
        <taxon>Oomycota</taxon>
        <taxon>Saprolegniomycetes</taxon>
        <taxon>Saprolegniales</taxon>
        <taxon>Verrucalvaceae</taxon>
        <taxon>Aphanomyces</taxon>
    </lineage>
</organism>
<feature type="domain" description="USP" evidence="10">
    <location>
        <begin position="23"/>
        <end position="167"/>
    </location>
</feature>
<evidence type="ECO:0000256" key="7">
    <source>
        <dbReference type="ARBA" id="ARBA00022801"/>
    </source>
</evidence>
<dbReference type="VEuPathDB" id="FungiDB:H257_07428"/>
<keyword evidence="8" id="KW-0788">Thiol protease</keyword>
<evidence type="ECO:0000256" key="4">
    <source>
        <dbReference type="ARBA" id="ARBA00012759"/>
    </source>
</evidence>
<protein>
    <recommendedName>
        <fullName evidence="4">ubiquitinyl hydrolase 1</fullName>
        <ecNumber evidence="4">3.4.19.12</ecNumber>
    </recommendedName>
</protein>
<dbReference type="InterPro" id="IPR001394">
    <property type="entry name" value="Peptidase_C19_UCH"/>
</dbReference>
<evidence type="ECO:0000313" key="13">
    <source>
        <dbReference type="EMBL" id="RHZ04098.1"/>
    </source>
</evidence>
<evidence type="ECO:0000256" key="6">
    <source>
        <dbReference type="ARBA" id="ARBA00022786"/>
    </source>
</evidence>
<comment type="caution">
    <text evidence="13">The sequence shown here is derived from an EMBL/GenBank/DDBJ whole genome shotgun (WGS) entry which is preliminary data.</text>
</comment>
<reference evidence="14 15" key="1">
    <citation type="submission" date="2018-08" db="EMBL/GenBank/DDBJ databases">
        <title>Aphanomyces genome sequencing and annotation.</title>
        <authorList>
            <person name="Minardi D."/>
            <person name="Oidtmann B."/>
            <person name="Van Der Giezen M."/>
            <person name="Studholme D.J."/>
        </authorList>
    </citation>
    <scope>NUCLEOTIDE SEQUENCE [LARGE SCALE GENOMIC DNA]</scope>
    <source>
        <strain evidence="13 15">197901</strain>
        <strain evidence="12 16">FDL457</strain>
        <strain evidence="11 14">SA</strain>
    </source>
</reference>